<comment type="caution">
    <text evidence="2">The sequence shown here is derived from an EMBL/GenBank/DDBJ whole genome shotgun (WGS) entry which is preliminary data.</text>
</comment>
<feature type="transmembrane region" description="Helical" evidence="1">
    <location>
        <begin position="12"/>
        <end position="33"/>
    </location>
</feature>
<name>A0A6V7V000_MELEN</name>
<feature type="transmembrane region" description="Helical" evidence="1">
    <location>
        <begin position="54"/>
        <end position="78"/>
    </location>
</feature>
<keyword evidence="1" id="KW-0812">Transmembrane</keyword>
<evidence type="ECO:0000313" key="2">
    <source>
        <dbReference type="EMBL" id="CAD2168263.1"/>
    </source>
</evidence>
<sequence length="168" mass="19188">MTNGIFMAGDLSLISSFCLATIIYFAIIMKFCYDYKARDNTTTQVDNATAVKDRLLMLVICLVSTTPCPLLLCTYKIYMSFNFKSPDDQSFLFSIAWAIYNSNGPLVQCIEEICLCIMSKDFRKLVKSQFIRNTQTQAVVATVYVSQASQQQRRRPFNVHRNNLVNNN</sequence>
<accession>A0A6V7V000</accession>
<protein>
    <submittedName>
        <fullName evidence="2">Uncharacterized protein</fullName>
    </submittedName>
</protein>
<gene>
    <name evidence="2" type="ORF">MENT_LOCUS19613</name>
</gene>
<reference evidence="2 3" key="1">
    <citation type="submission" date="2020-08" db="EMBL/GenBank/DDBJ databases">
        <authorList>
            <person name="Koutsovoulos G."/>
            <person name="Danchin GJ E."/>
        </authorList>
    </citation>
    <scope>NUCLEOTIDE SEQUENCE [LARGE SCALE GENOMIC DNA]</scope>
</reference>
<keyword evidence="1" id="KW-0472">Membrane</keyword>
<dbReference type="Proteomes" id="UP000580250">
    <property type="component" value="Unassembled WGS sequence"/>
</dbReference>
<keyword evidence="1" id="KW-1133">Transmembrane helix</keyword>
<evidence type="ECO:0000313" key="3">
    <source>
        <dbReference type="Proteomes" id="UP000580250"/>
    </source>
</evidence>
<dbReference type="EMBL" id="CAJEWN010000138">
    <property type="protein sequence ID" value="CAD2168263.1"/>
    <property type="molecule type" value="Genomic_DNA"/>
</dbReference>
<evidence type="ECO:0000256" key="1">
    <source>
        <dbReference type="SAM" id="Phobius"/>
    </source>
</evidence>
<proteinExistence type="predicted"/>
<dbReference type="AlphaFoldDB" id="A0A6V7V000"/>
<organism evidence="2 3">
    <name type="scientific">Meloidogyne enterolobii</name>
    <name type="common">Root-knot nematode worm</name>
    <name type="synonym">Meloidogyne mayaguensis</name>
    <dbReference type="NCBI Taxonomy" id="390850"/>
    <lineage>
        <taxon>Eukaryota</taxon>
        <taxon>Metazoa</taxon>
        <taxon>Ecdysozoa</taxon>
        <taxon>Nematoda</taxon>
        <taxon>Chromadorea</taxon>
        <taxon>Rhabditida</taxon>
        <taxon>Tylenchina</taxon>
        <taxon>Tylenchomorpha</taxon>
        <taxon>Tylenchoidea</taxon>
        <taxon>Meloidogynidae</taxon>
        <taxon>Meloidogyninae</taxon>
        <taxon>Meloidogyne</taxon>
    </lineage>
</organism>